<evidence type="ECO:0000256" key="1">
    <source>
        <dbReference type="SAM" id="MobiDB-lite"/>
    </source>
</evidence>
<evidence type="ECO:0000313" key="2">
    <source>
        <dbReference type="EMBL" id="KNE95318.1"/>
    </source>
</evidence>
<proteinExistence type="predicted"/>
<feature type="region of interest" description="Disordered" evidence="1">
    <location>
        <begin position="1"/>
        <end position="81"/>
    </location>
</feature>
<feature type="compositionally biased region" description="Low complexity" evidence="1">
    <location>
        <begin position="25"/>
        <end position="34"/>
    </location>
</feature>
<feature type="region of interest" description="Disordered" evidence="1">
    <location>
        <begin position="817"/>
        <end position="847"/>
    </location>
</feature>
<feature type="compositionally biased region" description="Low complexity" evidence="1">
    <location>
        <begin position="579"/>
        <end position="592"/>
    </location>
</feature>
<feature type="compositionally biased region" description="Polar residues" evidence="1">
    <location>
        <begin position="626"/>
        <end position="654"/>
    </location>
</feature>
<feature type="compositionally biased region" description="Polar residues" evidence="1">
    <location>
        <begin position="916"/>
        <end position="934"/>
    </location>
</feature>
<feature type="region of interest" description="Disordered" evidence="1">
    <location>
        <begin position="692"/>
        <end position="736"/>
    </location>
</feature>
<dbReference type="EMBL" id="AJIL01000099">
    <property type="protein sequence ID" value="KNE95318.1"/>
    <property type="molecule type" value="Genomic_DNA"/>
</dbReference>
<feature type="compositionally biased region" description="Polar residues" evidence="1">
    <location>
        <begin position="529"/>
        <end position="544"/>
    </location>
</feature>
<dbReference type="AlphaFoldDB" id="A0A0L0V7R1"/>
<feature type="compositionally biased region" description="Polar residues" evidence="1">
    <location>
        <begin position="823"/>
        <end position="833"/>
    </location>
</feature>
<dbReference type="OrthoDB" id="2501730at2759"/>
<accession>A0A0L0V7R1</accession>
<protein>
    <submittedName>
        <fullName evidence="2">Uncharacterized protein</fullName>
    </submittedName>
</protein>
<keyword evidence="3" id="KW-1185">Reference proteome</keyword>
<reference evidence="3" key="1">
    <citation type="submission" date="2014-03" db="EMBL/GenBank/DDBJ databases">
        <title>The Genome Sequence of Puccinia striiformis f. sp. tritici PST-78.</title>
        <authorList>
            <consortium name="The Broad Institute Genome Sequencing Platform"/>
            <person name="Cuomo C."/>
            <person name="Hulbert S."/>
            <person name="Chen X."/>
            <person name="Walker B."/>
            <person name="Young S.K."/>
            <person name="Zeng Q."/>
            <person name="Gargeya S."/>
            <person name="Fitzgerald M."/>
            <person name="Haas B."/>
            <person name="Abouelleil A."/>
            <person name="Alvarado L."/>
            <person name="Arachchi H.M."/>
            <person name="Berlin A.M."/>
            <person name="Chapman S.B."/>
            <person name="Goldberg J."/>
            <person name="Griggs A."/>
            <person name="Gujja S."/>
            <person name="Hansen M."/>
            <person name="Howarth C."/>
            <person name="Imamovic A."/>
            <person name="Larimer J."/>
            <person name="McCowan C."/>
            <person name="Montmayeur A."/>
            <person name="Murphy C."/>
            <person name="Neiman D."/>
            <person name="Pearson M."/>
            <person name="Priest M."/>
            <person name="Roberts A."/>
            <person name="Saif S."/>
            <person name="Shea T."/>
            <person name="Sisk P."/>
            <person name="Sykes S."/>
            <person name="Wortman J."/>
            <person name="Nusbaum C."/>
            <person name="Birren B."/>
        </authorList>
    </citation>
    <scope>NUCLEOTIDE SEQUENCE [LARGE SCALE GENOMIC DNA]</scope>
    <source>
        <strain evidence="3">race PST-78</strain>
    </source>
</reference>
<feature type="region of interest" description="Disordered" evidence="1">
    <location>
        <begin position="117"/>
        <end position="150"/>
    </location>
</feature>
<feature type="region of interest" description="Disordered" evidence="1">
    <location>
        <begin position="326"/>
        <end position="654"/>
    </location>
</feature>
<organism evidence="2 3">
    <name type="scientific">Puccinia striiformis f. sp. tritici PST-78</name>
    <dbReference type="NCBI Taxonomy" id="1165861"/>
    <lineage>
        <taxon>Eukaryota</taxon>
        <taxon>Fungi</taxon>
        <taxon>Dikarya</taxon>
        <taxon>Basidiomycota</taxon>
        <taxon>Pucciniomycotina</taxon>
        <taxon>Pucciniomycetes</taxon>
        <taxon>Pucciniales</taxon>
        <taxon>Pucciniaceae</taxon>
        <taxon>Puccinia</taxon>
    </lineage>
</organism>
<feature type="compositionally biased region" description="Polar residues" evidence="1">
    <location>
        <begin position="718"/>
        <end position="736"/>
    </location>
</feature>
<feature type="compositionally biased region" description="Polar residues" evidence="1">
    <location>
        <begin position="45"/>
        <end position="60"/>
    </location>
</feature>
<feature type="region of interest" description="Disordered" evidence="1">
    <location>
        <begin position="916"/>
        <end position="947"/>
    </location>
</feature>
<feature type="compositionally biased region" description="Polar residues" evidence="1">
    <location>
        <begin position="456"/>
        <end position="466"/>
    </location>
</feature>
<feature type="compositionally biased region" description="Polar residues" evidence="1">
    <location>
        <begin position="405"/>
        <end position="428"/>
    </location>
</feature>
<feature type="region of interest" description="Disordered" evidence="1">
    <location>
        <begin position="859"/>
        <end position="896"/>
    </location>
</feature>
<feature type="compositionally biased region" description="Basic and acidic residues" evidence="1">
    <location>
        <begin position="878"/>
        <end position="896"/>
    </location>
</feature>
<feature type="compositionally biased region" description="Basic and acidic residues" evidence="1">
    <location>
        <begin position="442"/>
        <end position="455"/>
    </location>
</feature>
<comment type="caution">
    <text evidence="2">The sequence shown here is derived from an EMBL/GenBank/DDBJ whole genome shotgun (WGS) entry which is preliminary data.</text>
</comment>
<sequence length="1047" mass="110496">MIMSPDGLTPPRYCPQHFSVDDDPFTSTPSTPSSSDHHLSESSPALASTPQPDQTGTTYKPSIDSFAPAPSPHLPGWYPSTPQPGSSALSYIELSQHSHCSSIRTCSLDDGYLTANQTPVSARPRRGCVTLSSGSSTSASSDDRTGPSIDLHNLNQHLLIQSPLASDSASSSQLASLNSHSVAFSTSNRMIGSENMDRLNGNRPIHAAAFLGDLGHADQVIETSPQVDSPATRLSLPDSTASSGSPSLDAFAYRTIGPAIVLRTYQPNHPSVGSMCTNEIASEDLLQNFDKLGLLPFLRCSDTIYPESSLAGPEVMKGAGINPAMPLLEVDQPSPEDQTEEQSAALGLDSTSLQSDEIVAPYASSPAHNPTRSIDEGDVSHQNLDSPEGLFGQPVTGPLAVGIPDSNSHGTELSAHSSCGTQVSTPGPQGTDVAVLENLTDPAEHSSDSHPDKSSETPPTRPSTLPQEDVNGTALTEVQDDLMTFDHEEASAGNLSAINSPKLAPDVERPPASEPSPTFRNDLLEDTSESVQAAPSDLSSSDTLNEPRETIQPAVGRPDEIEAPAARSTDAFKETVVESTDASTTDSAAAAAPQSDTGVAPESHLIPASRRGSILEPNASEHDAQADQSPATTSESHTATNTLNTSEPMVSENTIPQAPASEDTIAKVPEEFLVVAGLDPEQAPADVIHLTPAATSVDNDETRTKPLEPSHVHDGPVSQPQISSSDLPTVSFPTSRSTENNAAAWSLNPTTRMSSSTEIVDPLLRSNICNESGGLVAAVESQGRAIGETKKAAPGHHKHGFRTRSVSGFFKSFNKKEVPQADAGQSPSTASIHSSDEDTRASSAKGLTKMKSLGMLKRKSGIPWASRSPSEPVPPLPKPKDFNATNDHKLEHPSQSDEKLKIVKAVEIKNLPMENSTTAFPLSPQSQELTTEQPSPADITVPSTNEAKVSKSPRQFKVSLAKRYFKSEPTQPAATNGLTDTLEGPFSSVIGGIGYSPSAPRAKTLIKKRRTLSARVPTPVLKDLKLSGIISKILGRKTHMDEIVQGA</sequence>
<evidence type="ECO:0000313" key="3">
    <source>
        <dbReference type="Proteomes" id="UP000054564"/>
    </source>
</evidence>
<name>A0A0L0V7R1_9BASI</name>
<feature type="compositionally biased region" description="Basic and acidic residues" evidence="1">
    <location>
        <begin position="700"/>
        <end position="714"/>
    </location>
</feature>
<dbReference type="Proteomes" id="UP000054564">
    <property type="component" value="Unassembled WGS sequence"/>
</dbReference>
<gene>
    <name evidence="2" type="ORF">PSTG_11398</name>
</gene>